<dbReference type="AlphaFoldDB" id="A0A859CWH0"/>
<dbReference type="GO" id="GO:0003677">
    <property type="term" value="F:DNA binding"/>
    <property type="evidence" value="ECO:0007669"/>
    <property type="project" value="InterPro"/>
</dbReference>
<dbReference type="InterPro" id="IPR011010">
    <property type="entry name" value="DNA_brk_join_enz"/>
</dbReference>
<sequence>MPITQHAMDLINSLPKRGTYIFSVKGIKPITTRTIERWYQSLSDDVGIKFTSHDIRKLARDSWQDNERGASTGISCIQKWGDATQPRTGRTGQALHAHPFQRTDAQSVGGVGEVGVFIMKWLYLSQYYVSFKLYCTCIQCYSILNKAWMLCTKQEVLVPVISYGHTLHKLSVHATDPVDVAFPADTSYLEQYINMVVEDVIASPRSCKFRFVEPFELVPSRLLSLINKSETFEAISEDIVKKLHSEELEVQKIIEKLNNEVSKGVLIQVYFNHDGLNKYLIIKVDDNEFLDLTTLKLTDGLPSEKTRTQKTALITFNGNEISELLVSDSNSKISRFWCDRFLRAEPLVSSEINTFESYTSIDKVLSKVKKNSRYDYLLLKNGMINYYRNNDGFVFDDVVSMIKNHTVENKNILNKIEDYDESKSYKFDEVFPDIITEIESLPDVKGFDRAFDITKSAIKSRLSNTVVLDEFFDLNIKGDLKDLKGKIKAGIEADGRKFIKIYSELGYREFEKGE</sequence>
<dbReference type="SUPFAM" id="SSF56349">
    <property type="entry name" value="DNA breaking-rejoining enzymes"/>
    <property type="match status" value="1"/>
</dbReference>
<name>A0A859CWH0_9GAMM</name>
<dbReference type="EMBL" id="CP054301">
    <property type="protein sequence ID" value="QKK80938.1"/>
    <property type="molecule type" value="Genomic_DNA"/>
</dbReference>
<reference evidence="1 2" key="1">
    <citation type="submission" date="2020-06" db="EMBL/GenBank/DDBJ databases">
        <authorList>
            <person name="Voronona O.L."/>
            <person name="Aksenova E.I."/>
            <person name="Kunda M.S."/>
            <person name="Semenov A.N."/>
            <person name="Ryzhova N."/>
        </authorList>
    </citation>
    <scope>NUCLEOTIDE SEQUENCE [LARGE SCALE GENOMIC DNA]</scope>
    <source>
        <strain evidence="1 2">MPKMM3633</strain>
    </source>
</reference>
<evidence type="ECO:0000313" key="2">
    <source>
        <dbReference type="Proteomes" id="UP000509371"/>
    </source>
</evidence>
<accession>A0A859CWH0</accession>
<organism evidence="1 2">
    <name type="scientific">Marinomonas primoryensis</name>
    <dbReference type="NCBI Taxonomy" id="178399"/>
    <lineage>
        <taxon>Bacteria</taxon>
        <taxon>Pseudomonadati</taxon>
        <taxon>Pseudomonadota</taxon>
        <taxon>Gammaproteobacteria</taxon>
        <taxon>Oceanospirillales</taxon>
        <taxon>Oceanospirillaceae</taxon>
        <taxon>Marinomonas</taxon>
    </lineage>
</organism>
<proteinExistence type="predicted"/>
<protein>
    <submittedName>
        <fullName evidence="1">Integrase</fullName>
    </submittedName>
</protein>
<evidence type="ECO:0000313" key="1">
    <source>
        <dbReference type="EMBL" id="QKK80938.1"/>
    </source>
</evidence>
<dbReference type="Proteomes" id="UP000509371">
    <property type="component" value="Chromosome"/>
</dbReference>
<gene>
    <name evidence="1" type="ORF">MP3633_2211</name>
</gene>
<dbReference type="KEGG" id="mpri:MP3633_2211"/>